<feature type="transmembrane region" description="Helical" evidence="6">
    <location>
        <begin position="178"/>
        <end position="200"/>
    </location>
</feature>
<evidence type="ECO:0000256" key="1">
    <source>
        <dbReference type="ARBA" id="ARBA00004141"/>
    </source>
</evidence>
<feature type="transmembrane region" description="Helical" evidence="6">
    <location>
        <begin position="360"/>
        <end position="380"/>
    </location>
</feature>
<keyword evidence="5 6" id="KW-0472">Membrane</keyword>
<keyword evidence="9" id="KW-1185">Reference proteome</keyword>
<dbReference type="Proteomes" id="UP001165080">
    <property type="component" value="Unassembled WGS sequence"/>
</dbReference>
<dbReference type="Pfam" id="PF01554">
    <property type="entry name" value="MatE"/>
    <property type="match status" value="2"/>
</dbReference>
<feature type="transmembrane region" description="Helical" evidence="6">
    <location>
        <begin position="107"/>
        <end position="126"/>
    </location>
</feature>
<evidence type="ECO:0000256" key="7">
    <source>
        <dbReference type="SAM" id="MobiDB-lite"/>
    </source>
</evidence>
<feature type="transmembrane region" description="Helical" evidence="6">
    <location>
        <begin position="451"/>
        <end position="471"/>
    </location>
</feature>
<dbReference type="GO" id="GO:0042910">
    <property type="term" value="F:xenobiotic transmembrane transporter activity"/>
    <property type="evidence" value="ECO:0007669"/>
    <property type="project" value="InterPro"/>
</dbReference>
<dbReference type="AlphaFoldDB" id="A0A9W6BVM1"/>
<feature type="region of interest" description="Disordered" evidence="7">
    <location>
        <begin position="57"/>
        <end position="88"/>
    </location>
</feature>
<feature type="transmembrane region" description="Helical" evidence="6">
    <location>
        <begin position="132"/>
        <end position="157"/>
    </location>
</feature>
<feature type="transmembrane region" description="Helical" evidence="6">
    <location>
        <begin position="220"/>
        <end position="240"/>
    </location>
</feature>
<dbReference type="NCBIfam" id="TIGR00797">
    <property type="entry name" value="matE"/>
    <property type="match status" value="1"/>
</dbReference>
<keyword evidence="3 6" id="KW-0812">Transmembrane</keyword>
<feature type="transmembrane region" description="Helical" evidence="6">
    <location>
        <begin position="483"/>
        <end position="502"/>
    </location>
</feature>
<comment type="subcellular location">
    <subcellularLocation>
        <location evidence="1">Membrane</location>
        <topology evidence="1">Multi-pass membrane protein</topology>
    </subcellularLocation>
</comment>
<dbReference type="OrthoDB" id="2126698at2759"/>
<accession>A0A9W6BVM1</accession>
<sequence>MNAYISAATCSCPLTNSSYLARDKGPDRIRLQSCHFPRRPPTLGLYKRMSRKSSEVLSPRASFQPSHDGLGEPLLPRSGGEDGDGDQSGRAQLVAELGRLARLSGPLILQNLAGYMLSVISTAFIGHLNDPVALSATVLATSFYNITGYSLVIGLSAGMETMCGQAYGAGNYSMLGLVLQRALLICWAACVPIALFWTQAHRLMLALHQEPLIVAGACKYLAIATPAVFLASVSSCLYRYLVTQQEVRPPMICTLITAALCPAFNWLLIYKFQMGLEGAAWAFLASTATYTALLAGYTVAREVLATRADKPRRTWAGFSWQAWADWGTYLRFAAPSAAMICMEWWIFELVIFMAGSLKDFARIAVAVMGISFNITSWTYMIPMSLGTAANTRVANALGSGSAAAARTAARTAVSAALVLQLCLGGGLFAGQHLVARIFTSEPSIVYNVGRIMPALAASAVGDGMVAVLGGVLRGSGRQTWGAALNLVGYWAVGCPLALLLGFKLGLDVVGFWCGLAAATSLQAVILAVVVSRFDWDLEVRRAAKLVSQHAAADASTAAGEARPQPPLADGQA</sequence>
<reference evidence="8 9" key="1">
    <citation type="journal article" date="2023" name="Commun. Biol.">
        <title>Reorganization of the ancestral sex-determining regions during the evolution of trioecy in Pleodorina starrii.</title>
        <authorList>
            <person name="Takahashi K."/>
            <person name="Suzuki S."/>
            <person name="Kawai-Toyooka H."/>
            <person name="Yamamoto K."/>
            <person name="Hamaji T."/>
            <person name="Ootsuki R."/>
            <person name="Yamaguchi H."/>
            <person name="Kawachi M."/>
            <person name="Higashiyama T."/>
            <person name="Nozaki H."/>
        </authorList>
    </citation>
    <scope>NUCLEOTIDE SEQUENCE [LARGE SCALE GENOMIC DNA]</scope>
    <source>
        <strain evidence="8 9">NIES-4479</strain>
    </source>
</reference>
<keyword evidence="4 6" id="KW-1133">Transmembrane helix</keyword>
<feature type="transmembrane region" description="Helical" evidence="6">
    <location>
        <begin position="278"/>
        <end position="300"/>
    </location>
</feature>
<evidence type="ECO:0000256" key="5">
    <source>
        <dbReference type="ARBA" id="ARBA00023136"/>
    </source>
</evidence>
<evidence type="ECO:0000256" key="2">
    <source>
        <dbReference type="ARBA" id="ARBA00010199"/>
    </source>
</evidence>
<dbReference type="GO" id="GO:0016020">
    <property type="term" value="C:membrane"/>
    <property type="evidence" value="ECO:0007669"/>
    <property type="project" value="UniProtKB-SubCell"/>
</dbReference>
<dbReference type="EMBL" id="BRXU01000022">
    <property type="protein sequence ID" value="GLC58326.1"/>
    <property type="molecule type" value="Genomic_DNA"/>
</dbReference>
<feature type="transmembrane region" description="Helical" evidence="6">
    <location>
        <begin position="416"/>
        <end position="439"/>
    </location>
</feature>
<feature type="transmembrane region" description="Helical" evidence="6">
    <location>
        <begin position="508"/>
        <end position="531"/>
    </location>
</feature>
<evidence type="ECO:0000313" key="9">
    <source>
        <dbReference type="Proteomes" id="UP001165080"/>
    </source>
</evidence>
<evidence type="ECO:0000256" key="3">
    <source>
        <dbReference type="ARBA" id="ARBA00022692"/>
    </source>
</evidence>
<evidence type="ECO:0000313" key="8">
    <source>
        <dbReference type="EMBL" id="GLC58326.1"/>
    </source>
</evidence>
<dbReference type="InterPro" id="IPR045069">
    <property type="entry name" value="MATE_euk"/>
</dbReference>
<dbReference type="InterPro" id="IPR002528">
    <property type="entry name" value="MATE_fam"/>
</dbReference>
<dbReference type="GO" id="GO:0015297">
    <property type="term" value="F:antiporter activity"/>
    <property type="evidence" value="ECO:0007669"/>
    <property type="project" value="InterPro"/>
</dbReference>
<comment type="caution">
    <text evidence="8">The sequence shown here is derived from an EMBL/GenBank/DDBJ whole genome shotgun (WGS) entry which is preliminary data.</text>
</comment>
<proteinExistence type="inferred from homology"/>
<evidence type="ECO:0000256" key="6">
    <source>
        <dbReference type="RuleBase" id="RU004914"/>
    </source>
</evidence>
<protein>
    <recommendedName>
        <fullName evidence="6">Protein DETOXIFICATION</fullName>
    </recommendedName>
    <alternativeName>
        <fullName evidence="6">Multidrug and toxic compound extrusion protein</fullName>
    </alternativeName>
</protein>
<organism evidence="8 9">
    <name type="scientific">Pleodorina starrii</name>
    <dbReference type="NCBI Taxonomy" id="330485"/>
    <lineage>
        <taxon>Eukaryota</taxon>
        <taxon>Viridiplantae</taxon>
        <taxon>Chlorophyta</taxon>
        <taxon>core chlorophytes</taxon>
        <taxon>Chlorophyceae</taxon>
        <taxon>CS clade</taxon>
        <taxon>Chlamydomonadales</taxon>
        <taxon>Volvocaceae</taxon>
        <taxon>Pleodorina</taxon>
    </lineage>
</organism>
<name>A0A9W6BVM1_9CHLO</name>
<comment type="similarity">
    <text evidence="2 6">Belongs to the multi antimicrobial extrusion (MATE) (TC 2.A.66.1) family.</text>
</comment>
<feature type="transmembrane region" description="Helical" evidence="6">
    <location>
        <begin position="332"/>
        <end position="354"/>
    </location>
</feature>
<dbReference type="GO" id="GO:1990961">
    <property type="term" value="P:xenobiotic detoxification by transmembrane export across the plasma membrane"/>
    <property type="evidence" value="ECO:0007669"/>
    <property type="project" value="InterPro"/>
</dbReference>
<feature type="transmembrane region" description="Helical" evidence="6">
    <location>
        <begin position="252"/>
        <end position="272"/>
    </location>
</feature>
<evidence type="ECO:0000256" key="4">
    <source>
        <dbReference type="ARBA" id="ARBA00022989"/>
    </source>
</evidence>
<dbReference type="PANTHER" id="PTHR11206">
    <property type="entry name" value="MULTIDRUG RESISTANCE PROTEIN"/>
    <property type="match status" value="1"/>
</dbReference>
<gene>
    <name evidence="8" type="primary">PLEST012143</name>
    <name evidence="8" type="ORF">PLESTB_001346900</name>
</gene>
<dbReference type="CDD" id="cd13132">
    <property type="entry name" value="MATE_eukaryotic"/>
    <property type="match status" value="1"/>
</dbReference>